<organism evidence="5 6">
    <name type="scientific">Discina gigas</name>
    <dbReference type="NCBI Taxonomy" id="1032678"/>
    <lineage>
        <taxon>Eukaryota</taxon>
        <taxon>Fungi</taxon>
        <taxon>Dikarya</taxon>
        <taxon>Ascomycota</taxon>
        <taxon>Pezizomycotina</taxon>
        <taxon>Pezizomycetes</taxon>
        <taxon>Pezizales</taxon>
        <taxon>Discinaceae</taxon>
        <taxon>Discina</taxon>
    </lineage>
</organism>
<feature type="repeat" description="ANK" evidence="3">
    <location>
        <begin position="296"/>
        <end position="329"/>
    </location>
</feature>
<evidence type="ECO:0000313" key="5">
    <source>
        <dbReference type="EMBL" id="KAL0634100.1"/>
    </source>
</evidence>
<dbReference type="PROSITE" id="PS50088">
    <property type="entry name" value="ANK_REPEAT"/>
    <property type="match status" value="12"/>
</dbReference>
<comment type="caution">
    <text evidence="5">The sequence shown here is derived from an EMBL/GenBank/DDBJ whole genome shotgun (WGS) entry which is preliminary data.</text>
</comment>
<feature type="repeat" description="ANK" evidence="3">
    <location>
        <begin position="743"/>
        <end position="775"/>
    </location>
</feature>
<feature type="compositionally biased region" description="Polar residues" evidence="4">
    <location>
        <begin position="1"/>
        <end position="10"/>
    </location>
</feature>
<evidence type="ECO:0000256" key="3">
    <source>
        <dbReference type="PROSITE-ProRule" id="PRU00023"/>
    </source>
</evidence>
<feature type="repeat" description="ANK" evidence="3">
    <location>
        <begin position="447"/>
        <end position="479"/>
    </location>
</feature>
<feature type="repeat" description="ANK" evidence="3">
    <location>
        <begin position="513"/>
        <end position="545"/>
    </location>
</feature>
<dbReference type="Pfam" id="PF00023">
    <property type="entry name" value="Ank"/>
    <property type="match status" value="1"/>
</dbReference>
<feature type="repeat" description="ANK" evidence="3">
    <location>
        <begin position="711"/>
        <end position="743"/>
    </location>
</feature>
<feature type="repeat" description="ANK" evidence="3">
    <location>
        <begin position="330"/>
        <end position="362"/>
    </location>
</feature>
<keyword evidence="1" id="KW-0677">Repeat</keyword>
<sequence>MSSPVKDQSSPPAAPPPPIPREGARPLRAPVVSVRLDRPPSTPSYYLINDIPRNTDPDKLIDSLLAPGHDEESGGIQSDVKLCLIMSASRLDDGLSVASVEFFDTPKWLQRLNNDPCGFPKKTPLGTLWKDVDTDAVDNHGRTEFSRAVAVPGGLNLYYAEMLAEFDGTDVNIQDNQGRTALHWACEMELQDMVRLCLSVPDCDVGLRDNDGLTAFDRSGNEVIRSLFYKSILEMEETHPQVALLRVLTVTSELGIDSGKPVFPGVAIFAPIEDRNLLLVDALLARGIDLTATNQDGDTALHVAAGIVDGLEITGMLLDAGSNVRAVGNDGATPLHRAAEKGGMGIAQLLIEYGADVTAKDEGGRMALQLAQKNMKGELVVFLKGVTDTELELSVVKRQEVQASLDDNESRDGESMPALRQAVLDGDIDTVRVFLELGFNKEADDGTWLAALHLAAETGQREIVEIFFAKGVKIDGVDARERTALHLAAYAGQMDVVKTLLASGAQIETIDYQGQTALHLAADTGATDTVWALLREGAAVNGVDVSKQTALHLAASKGHADVLKNLISSGADIEAVDDKYRTALHRGSFIGSIEVVRALLMSGANICARDIDGRTALHTAAFQGQIETLKTLLSSGADIRTADLTNQTALHQAAFQGHVEVVKGLLASGANIEAADNTKHTALHLAAFGGHMDLVVSLAKCGANIEAVNNIGQRALHLTVIEGHTKVVQALLDHGANIDAESPEGTALQLASEGGRMEIVEMLLASGAHTTSPRRFASSMLRRLGLGDKKQ</sequence>
<feature type="repeat" description="ANK" evidence="3">
    <location>
        <begin position="645"/>
        <end position="677"/>
    </location>
</feature>
<feature type="repeat" description="ANK" evidence="3">
    <location>
        <begin position="579"/>
        <end position="611"/>
    </location>
</feature>
<feature type="region of interest" description="Disordered" evidence="4">
    <location>
        <begin position="1"/>
        <end position="40"/>
    </location>
</feature>
<evidence type="ECO:0000256" key="4">
    <source>
        <dbReference type="SAM" id="MobiDB-lite"/>
    </source>
</evidence>
<protein>
    <submittedName>
        <fullName evidence="5">Uncharacterized protein</fullName>
    </submittedName>
</protein>
<dbReference type="Pfam" id="PF12796">
    <property type="entry name" value="Ank_2"/>
    <property type="match status" value="4"/>
</dbReference>
<dbReference type="SUPFAM" id="SSF48403">
    <property type="entry name" value="Ankyrin repeat"/>
    <property type="match status" value="2"/>
</dbReference>
<feature type="repeat" description="ANK" evidence="3">
    <location>
        <begin position="546"/>
        <end position="578"/>
    </location>
</feature>
<dbReference type="Pfam" id="PF13857">
    <property type="entry name" value="Ank_5"/>
    <property type="match status" value="1"/>
</dbReference>
<feature type="repeat" description="ANK" evidence="3">
    <location>
        <begin position="612"/>
        <end position="644"/>
    </location>
</feature>
<feature type="repeat" description="ANK" evidence="3">
    <location>
        <begin position="678"/>
        <end position="710"/>
    </location>
</feature>
<keyword evidence="6" id="KW-1185">Reference proteome</keyword>
<dbReference type="EMBL" id="JBBBZM010000104">
    <property type="protein sequence ID" value="KAL0634100.1"/>
    <property type="molecule type" value="Genomic_DNA"/>
</dbReference>
<evidence type="ECO:0000256" key="1">
    <source>
        <dbReference type="ARBA" id="ARBA00022737"/>
    </source>
</evidence>
<proteinExistence type="predicted"/>
<dbReference type="PANTHER" id="PTHR24171:SF9">
    <property type="entry name" value="ANKYRIN REPEAT DOMAIN-CONTAINING PROTEIN 39"/>
    <property type="match status" value="1"/>
</dbReference>
<dbReference type="SMART" id="SM00248">
    <property type="entry name" value="ANK"/>
    <property type="match status" value="15"/>
</dbReference>
<dbReference type="Gene3D" id="1.25.40.20">
    <property type="entry name" value="Ankyrin repeat-containing domain"/>
    <property type="match status" value="8"/>
</dbReference>
<accession>A0ABR3GDW7</accession>
<dbReference type="PANTHER" id="PTHR24171">
    <property type="entry name" value="ANKYRIN REPEAT DOMAIN-CONTAINING PROTEIN 39-RELATED"/>
    <property type="match status" value="1"/>
</dbReference>
<dbReference type="Proteomes" id="UP001447188">
    <property type="component" value="Unassembled WGS sequence"/>
</dbReference>
<gene>
    <name evidence="5" type="ORF">Q9L58_006979</name>
</gene>
<dbReference type="PROSITE" id="PS50297">
    <property type="entry name" value="ANK_REP_REGION"/>
    <property type="match status" value="9"/>
</dbReference>
<dbReference type="PRINTS" id="PR01415">
    <property type="entry name" value="ANKYRIN"/>
</dbReference>
<keyword evidence="2 3" id="KW-0040">ANK repeat</keyword>
<feature type="repeat" description="ANK" evidence="3">
    <location>
        <begin position="480"/>
        <end position="512"/>
    </location>
</feature>
<reference evidence="5 6" key="1">
    <citation type="submission" date="2024-02" db="EMBL/GenBank/DDBJ databases">
        <title>Discinaceae phylogenomics.</title>
        <authorList>
            <person name="Dirks A.C."/>
            <person name="James T.Y."/>
        </authorList>
    </citation>
    <scope>NUCLEOTIDE SEQUENCE [LARGE SCALE GENOMIC DNA]</scope>
    <source>
        <strain evidence="5 6">ACD0624</strain>
    </source>
</reference>
<evidence type="ECO:0000256" key="2">
    <source>
        <dbReference type="ARBA" id="ARBA00023043"/>
    </source>
</evidence>
<evidence type="ECO:0000313" key="6">
    <source>
        <dbReference type="Proteomes" id="UP001447188"/>
    </source>
</evidence>
<dbReference type="InterPro" id="IPR036770">
    <property type="entry name" value="Ankyrin_rpt-contain_sf"/>
</dbReference>
<dbReference type="InterPro" id="IPR002110">
    <property type="entry name" value="Ankyrin_rpt"/>
</dbReference>
<name>A0ABR3GDW7_9PEZI</name>